<organism evidence="1 2">
    <name type="scientific">Rhodnius prolixus</name>
    <name type="common">Triatomid bug</name>
    <dbReference type="NCBI Taxonomy" id="13249"/>
    <lineage>
        <taxon>Eukaryota</taxon>
        <taxon>Metazoa</taxon>
        <taxon>Ecdysozoa</taxon>
        <taxon>Arthropoda</taxon>
        <taxon>Hexapoda</taxon>
        <taxon>Insecta</taxon>
        <taxon>Pterygota</taxon>
        <taxon>Neoptera</taxon>
        <taxon>Paraneoptera</taxon>
        <taxon>Hemiptera</taxon>
        <taxon>Heteroptera</taxon>
        <taxon>Panheteroptera</taxon>
        <taxon>Cimicomorpha</taxon>
        <taxon>Reduviidae</taxon>
        <taxon>Triatominae</taxon>
        <taxon>Rhodnius</taxon>
    </lineage>
</organism>
<sequence>MNSIQKDLAAFKLEHQSSSKDIIDIKKDVNKLSLRFSKDIKKAGKHILEIKNDNIKLNNRIIELQRSIIEFSQQSYQNILKIDNIPELPNEDLFSIFETLSKEIDIDFDRDVIDSIYRGRTGRNPSHPPIFVKFMKTSIKISFLIKCKLNKKKLSLKIFGLDATSLIYVNEYLSPPSFKVFKEAKVLLKEGKLSRLWTRNGKVMVKLAENPTPIHVRSSEDLLDLTTSQMGKHQLAYFDLFGTDTDCEDTDTSAQSGASKTTKKRKNREEYPSTSSGPLTPFLLKKPSSIVPKK</sequence>
<dbReference type="AlphaFoldDB" id="T1HZX8"/>
<dbReference type="HOGENOM" id="CLU_080266_0_0_1"/>
<dbReference type="OMA" id="CTNILEF"/>
<keyword evidence="2" id="KW-1185">Reference proteome</keyword>
<dbReference type="eggNOG" id="ENOG502SYNT">
    <property type="taxonomic scope" value="Eukaryota"/>
</dbReference>
<protein>
    <submittedName>
        <fullName evidence="1">Uncharacterized protein</fullName>
    </submittedName>
</protein>
<evidence type="ECO:0000313" key="1">
    <source>
        <dbReference type="EnsemblMetazoa" id="RPRC009598-PA"/>
    </source>
</evidence>
<dbReference type="STRING" id="13249.T1HZX8"/>
<evidence type="ECO:0000313" key="2">
    <source>
        <dbReference type="Proteomes" id="UP000015103"/>
    </source>
</evidence>
<dbReference type="EnsemblMetazoa" id="RPRC009598-RA">
    <property type="protein sequence ID" value="RPRC009598-PA"/>
    <property type="gene ID" value="RPRC009598"/>
</dbReference>
<name>T1HZX8_RHOPR</name>
<proteinExistence type="predicted"/>
<dbReference type="InParanoid" id="T1HZX8"/>
<dbReference type="VEuPathDB" id="VectorBase:RPRC009598"/>
<dbReference type="EMBL" id="ACPB03025657">
    <property type="status" value="NOT_ANNOTATED_CDS"/>
    <property type="molecule type" value="Genomic_DNA"/>
</dbReference>
<dbReference type="Proteomes" id="UP000015103">
    <property type="component" value="Unassembled WGS sequence"/>
</dbReference>
<reference evidence="1" key="1">
    <citation type="submission" date="2015-05" db="UniProtKB">
        <authorList>
            <consortium name="EnsemblMetazoa"/>
        </authorList>
    </citation>
    <scope>IDENTIFICATION</scope>
</reference>
<accession>T1HZX8</accession>